<dbReference type="AlphaFoldDB" id="A0AAE0IF64"/>
<proteinExistence type="predicted"/>
<evidence type="ECO:0000259" key="1">
    <source>
        <dbReference type="Pfam" id="PF01979"/>
    </source>
</evidence>
<name>A0AAE0IF64_9PEZI</name>
<evidence type="ECO:0000313" key="3">
    <source>
        <dbReference type="Proteomes" id="UP001286456"/>
    </source>
</evidence>
<accession>A0AAE0IF64</accession>
<dbReference type="InterPro" id="IPR032466">
    <property type="entry name" value="Metal_Hydrolase"/>
</dbReference>
<sequence length="442" mass="46896">MRVPLPQRQRGAAAAVVEIDVDQGSTFGIIADILIPGRGEPVVNGALVVKDSTIDWVGSKDDIPDTYSSLRFSRVPVLMPGMWDVHTHFSGTDIVSQGPGDSYKMFLPGTATLIGAVTVDDLRATLMAGFTSVRELGGYAGDVAPAVDKGVIVGPHVYSSMSVLSITGGHGDQHDVPLQTVLGFSASGSEIALCDGVDECIKTVRQVIRRGAKVIKICSTGGVLSLNDQPEDSQFSPAELKAVVDEAARSGRVVAAHAIGKNGIMAALDAGVRSIEHGVYLDEEVAAAMKEKNVTLVPTRHIIEGLATNGGDMPPVMRVKFDRVLQISRDSYKLAIKLGVKIALGTDTYSSDRKHPISHGTNAKELYWACEAGMTPIQAIEMATANGPETLGSQARKSGQLKVGFDADLIAISHNPLDDIEVLTKPKNITHVWKGGKLYKSL</sequence>
<reference evidence="2" key="2">
    <citation type="submission" date="2023-06" db="EMBL/GenBank/DDBJ databases">
        <authorList>
            <consortium name="Lawrence Berkeley National Laboratory"/>
            <person name="Haridas S."/>
            <person name="Hensen N."/>
            <person name="Bonometti L."/>
            <person name="Westerberg I."/>
            <person name="Brannstrom I.O."/>
            <person name="Guillou S."/>
            <person name="Cros-Aarteil S."/>
            <person name="Calhoun S."/>
            <person name="Kuo A."/>
            <person name="Mondo S."/>
            <person name="Pangilinan J."/>
            <person name="Riley R."/>
            <person name="Labutti K."/>
            <person name="Andreopoulos B."/>
            <person name="Lipzen A."/>
            <person name="Chen C."/>
            <person name="Yanf M."/>
            <person name="Daum C."/>
            <person name="Ng V."/>
            <person name="Clum A."/>
            <person name="Steindorff A."/>
            <person name="Ohm R."/>
            <person name="Martin F."/>
            <person name="Silar P."/>
            <person name="Natvig D."/>
            <person name="Lalanne C."/>
            <person name="Gautier V."/>
            <person name="Ament-Velasquez S.L."/>
            <person name="Kruys A."/>
            <person name="Hutchinson M.I."/>
            <person name="Powell A.J."/>
            <person name="Barry K."/>
            <person name="Miller A.N."/>
            <person name="Grigoriev I.V."/>
            <person name="Debuchy R."/>
            <person name="Gladieux P."/>
            <person name="Thoren M.H."/>
            <person name="Johannesson H."/>
        </authorList>
    </citation>
    <scope>NUCLEOTIDE SEQUENCE</scope>
    <source>
        <strain evidence="2">SMH4131-1</strain>
    </source>
</reference>
<dbReference type="Proteomes" id="UP001286456">
    <property type="component" value="Unassembled WGS sequence"/>
</dbReference>
<reference evidence="2" key="1">
    <citation type="journal article" date="2023" name="Mol. Phylogenet. Evol.">
        <title>Genome-scale phylogeny and comparative genomics of the fungal order Sordariales.</title>
        <authorList>
            <person name="Hensen N."/>
            <person name="Bonometti L."/>
            <person name="Westerberg I."/>
            <person name="Brannstrom I.O."/>
            <person name="Guillou S."/>
            <person name="Cros-Aarteil S."/>
            <person name="Calhoun S."/>
            <person name="Haridas S."/>
            <person name="Kuo A."/>
            <person name="Mondo S."/>
            <person name="Pangilinan J."/>
            <person name="Riley R."/>
            <person name="LaButti K."/>
            <person name="Andreopoulos B."/>
            <person name="Lipzen A."/>
            <person name="Chen C."/>
            <person name="Yan M."/>
            <person name="Daum C."/>
            <person name="Ng V."/>
            <person name="Clum A."/>
            <person name="Steindorff A."/>
            <person name="Ohm R.A."/>
            <person name="Martin F."/>
            <person name="Silar P."/>
            <person name="Natvig D.O."/>
            <person name="Lalanne C."/>
            <person name="Gautier V."/>
            <person name="Ament-Velasquez S.L."/>
            <person name="Kruys A."/>
            <person name="Hutchinson M.I."/>
            <person name="Powell A.J."/>
            <person name="Barry K."/>
            <person name="Miller A.N."/>
            <person name="Grigoriev I.V."/>
            <person name="Debuchy R."/>
            <person name="Gladieux P."/>
            <person name="Hiltunen Thoren M."/>
            <person name="Johannesson H."/>
        </authorList>
    </citation>
    <scope>NUCLEOTIDE SEQUENCE</scope>
    <source>
        <strain evidence="2">SMH4131-1</strain>
    </source>
</reference>
<organism evidence="2 3">
    <name type="scientific">Cercophora scortea</name>
    <dbReference type="NCBI Taxonomy" id="314031"/>
    <lineage>
        <taxon>Eukaryota</taxon>
        <taxon>Fungi</taxon>
        <taxon>Dikarya</taxon>
        <taxon>Ascomycota</taxon>
        <taxon>Pezizomycotina</taxon>
        <taxon>Sordariomycetes</taxon>
        <taxon>Sordariomycetidae</taxon>
        <taxon>Sordariales</taxon>
        <taxon>Lasiosphaeriaceae</taxon>
        <taxon>Cercophora</taxon>
    </lineage>
</organism>
<protein>
    <recommendedName>
        <fullName evidence="1">Amidohydrolase-related domain-containing protein</fullName>
    </recommendedName>
</protein>
<keyword evidence="3" id="KW-1185">Reference proteome</keyword>
<dbReference type="InterPro" id="IPR051781">
    <property type="entry name" value="Metallo-dep_Hydrolase"/>
</dbReference>
<dbReference type="InterPro" id="IPR006680">
    <property type="entry name" value="Amidohydro-rel"/>
</dbReference>
<dbReference type="InterPro" id="IPR057744">
    <property type="entry name" value="OTAase-like"/>
</dbReference>
<comment type="caution">
    <text evidence="2">The sequence shown here is derived from an EMBL/GenBank/DDBJ whole genome shotgun (WGS) entry which is preliminary data.</text>
</comment>
<dbReference type="InterPro" id="IPR011059">
    <property type="entry name" value="Metal-dep_hydrolase_composite"/>
</dbReference>
<gene>
    <name evidence="2" type="ORF">B0T19DRAFT_443384</name>
</gene>
<dbReference type="PANTHER" id="PTHR43135:SF3">
    <property type="entry name" value="ALPHA-D-RIBOSE 1-METHYLPHOSPHONATE 5-TRIPHOSPHATE DIPHOSPHATASE"/>
    <property type="match status" value="1"/>
</dbReference>
<dbReference type="EMBL" id="JAUEPO010000004">
    <property type="protein sequence ID" value="KAK3323932.1"/>
    <property type="molecule type" value="Genomic_DNA"/>
</dbReference>
<dbReference type="CDD" id="cd01299">
    <property type="entry name" value="Met_dep_hydrolase_A"/>
    <property type="match status" value="1"/>
</dbReference>
<dbReference type="GO" id="GO:0016810">
    <property type="term" value="F:hydrolase activity, acting on carbon-nitrogen (but not peptide) bonds"/>
    <property type="evidence" value="ECO:0007669"/>
    <property type="project" value="InterPro"/>
</dbReference>
<dbReference type="Gene3D" id="2.30.40.10">
    <property type="entry name" value="Urease, subunit C, domain 1"/>
    <property type="match status" value="1"/>
</dbReference>
<dbReference type="PANTHER" id="PTHR43135">
    <property type="entry name" value="ALPHA-D-RIBOSE 1-METHYLPHOSPHONATE 5-TRIPHOSPHATE DIPHOSPHATASE"/>
    <property type="match status" value="1"/>
</dbReference>
<dbReference type="Pfam" id="PF01979">
    <property type="entry name" value="Amidohydro_1"/>
    <property type="match status" value="1"/>
</dbReference>
<feature type="domain" description="Amidohydrolase-related" evidence="1">
    <location>
        <begin position="77"/>
        <end position="438"/>
    </location>
</feature>
<dbReference type="SUPFAM" id="SSF51338">
    <property type="entry name" value="Composite domain of metallo-dependent hydrolases"/>
    <property type="match status" value="2"/>
</dbReference>
<evidence type="ECO:0000313" key="2">
    <source>
        <dbReference type="EMBL" id="KAK3323932.1"/>
    </source>
</evidence>
<dbReference type="SUPFAM" id="SSF51556">
    <property type="entry name" value="Metallo-dependent hydrolases"/>
    <property type="match status" value="1"/>
</dbReference>
<dbReference type="Gene3D" id="3.20.20.140">
    <property type="entry name" value="Metal-dependent hydrolases"/>
    <property type="match status" value="1"/>
</dbReference>